<feature type="transmembrane region" description="Helical" evidence="6">
    <location>
        <begin position="187"/>
        <end position="207"/>
    </location>
</feature>
<dbReference type="Pfam" id="PF09678">
    <property type="entry name" value="Caa3_CtaG"/>
    <property type="match status" value="1"/>
</dbReference>
<evidence type="ECO:0000313" key="7">
    <source>
        <dbReference type="EMBL" id="RKQ16333.1"/>
    </source>
</evidence>
<organism evidence="7 8">
    <name type="scientific">Oceanobacillus bengalensis</name>
    <dbReference type="NCBI Taxonomy" id="1435466"/>
    <lineage>
        <taxon>Bacteria</taxon>
        <taxon>Bacillati</taxon>
        <taxon>Bacillota</taxon>
        <taxon>Bacilli</taxon>
        <taxon>Bacillales</taxon>
        <taxon>Bacillaceae</taxon>
        <taxon>Oceanobacillus</taxon>
    </lineage>
</organism>
<keyword evidence="8" id="KW-1185">Reference proteome</keyword>
<evidence type="ECO:0000256" key="6">
    <source>
        <dbReference type="SAM" id="Phobius"/>
    </source>
</evidence>
<proteinExistence type="predicted"/>
<dbReference type="AlphaFoldDB" id="A0A494Z1R6"/>
<dbReference type="GO" id="GO:0005886">
    <property type="term" value="C:plasma membrane"/>
    <property type="evidence" value="ECO:0007669"/>
    <property type="project" value="UniProtKB-SubCell"/>
</dbReference>
<dbReference type="EMBL" id="RBZO01000009">
    <property type="protein sequence ID" value="RKQ16333.1"/>
    <property type="molecule type" value="Genomic_DNA"/>
</dbReference>
<feature type="transmembrane region" description="Helical" evidence="6">
    <location>
        <begin position="84"/>
        <end position="104"/>
    </location>
</feature>
<comment type="subcellular location">
    <subcellularLocation>
        <location evidence="1">Cell membrane</location>
        <topology evidence="1">Multi-pass membrane protein</topology>
    </subcellularLocation>
</comment>
<dbReference type="InterPro" id="IPR019108">
    <property type="entry name" value="Caa3_assmbl_CtaG-rel"/>
</dbReference>
<keyword evidence="4 6" id="KW-1133">Transmembrane helix</keyword>
<feature type="transmembrane region" description="Helical" evidence="6">
    <location>
        <begin position="52"/>
        <end position="72"/>
    </location>
</feature>
<comment type="caution">
    <text evidence="7">The sequence shown here is derived from an EMBL/GenBank/DDBJ whole genome shotgun (WGS) entry which is preliminary data.</text>
</comment>
<evidence type="ECO:0000256" key="2">
    <source>
        <dbReference type="ARBA" id="ARBA00022475"/>
    </source>
</evidence>
<dbReference type="RefSeq" id="WP_121130278.1">
    <property type="nucleotide sequence ID" value="NZ_JBHUFK010000007.1"/>
</dbReference>
<feature type="transmembrane region" description="Helical" evidence="6">
    <location>
        <begin position="124"/>
        <end position="143"/>
    </location>
</feature>
<gene>
    <name evidence="7" type="primary">ctaG</name>
    <name evidence="7" type="ORF">D8M05_07585</name>
</gene>
<keyword evidence="5 6" id="KW-0472">Membrane</keyword>
<keyword evidence="2" id="KW-1003">Cell membrane</keyword>
<feature type="transmembrane region" description="Helical" evidence="6">
    <location>
        <begin position="12"/>
        <end position="32"/>
    </location>
</feature>
<name>A0A494Z1R6_9BACI</name>
<sequence>MWLELQIFGFRAMWSPYYLIFLGLMAVVYSLITGRYRHHFGENEKPSVKQQFYFYLGLILIYFSKGSPVDLLSHIMLTAHMTQMAIYLIIAPILIIKGLPVWIWRRIFNTPVIKTILNTLTRPLISLLFFNGLFSVYHLPVVFNFSKSSPVAHTAIHLLLLFAAFIMWLPLLTPVKEMDKLSPILKMGYIFVNSVLITPACVLIIFASAPLYAAYTQDGAWLTALSLCVPSDVMSGLSSMLTGPELFSPLSVMLDQQVGGIIMKVVQELTYGAVLASILFQWFRGEGSKIDPLPSTPIESH</sequence>
<feature type="transmembrane region" description="Helical" evidence="6">
    <location>
        <begin position="261"/>
        <end position="283"/>
    </location>
</feature>
<accession>A0A494Z1R6</accession>
<dbReference type="InterPro" id="IPR014108">
    <property type="entry name" value="Caa3-assmbl_CtaG"/>
</dbReference>
<reference evidence="7 8" key="1">
    <citation type="journal article" date="2015" name="Antonie Van Leeuwenhoek">
        <title>Oceanobacillus bengalensis sp. nov., a bacterium isolated from seawater of the Bay of Bengal.</title>
        <authorList>
            <person name="Yongchang O."/>
            <person name="Xiang W."/>
            <person name="Wang G."/>
        </authorList>
    </citation>
    <scope>NUCLEOTIDE SEQUENCE [LARGE SCALE GENOMIC DNA]</scope>
    <source>
        <strain evidence="7 8">MCCC 1K00260</strain>
    </source>
</reference>
<evidence type="ECO:0000256" key="5">
    <source>
        <dbReference type="ARBA" id="ARBA00023136"/>
    </source>
</evidence>
<evidence type="ECO:0000256" key="1">
    <source>
        <dbReference type="ARBA" id="ARBA00004651"/>
    </source>
</evidence>
<dbReference type="OrthoDB" id="128422at2"/>
<dbReference type="NCBIfam" id="TIGR02737">
    <property type="entry name" value="caa3_CtaG"/>
    <property type="match status" value="1"/>
</dbReference>
<evidence type="ECO:0000313" key="8">
    <source>
        <dbReference type="Proteomes" id="UP000281813"/>
    </source>
</evidence>
<feature type="transmembrane region" description="Helical" evidence="6">
    <location>
        <begin position="155"/>
        <end position="175"/>
    </location>
</feature>
<evidence type="ECO:0000256" key="3">
    <source>
        <dbReference type="ARBA" id="ARBA00022692"/>
    </source>
</evidence>
<keyword evidence="3 6" id="KW-0812">Transmembrane</keyword>
<evidence type="ECO:0000256" key="4">
    <source>
        <dbReference type="ARBA" id="ARBA00022989"/>
    </source>
</evidence>
<dbReference type="Proteomes" id="UP000281813">
    <property type="component" value="Unassembled WGS sequence"/>
</dbReference>
<protein>
    <submittedName>
        <fullName evidence="7">Cytochrome c oxidase assembly factor CtaG</fullName>
    </submittedName>
</protein>